<keyword evidence="2" id="KW-1185">Reference proteome</keyword>
<dbReference type="Proteomes" id="UP000603227">
    <property type="component" value="Unassembled WGS sequence"/>
</dbReference>
<dbReference type="Gene3D" id="3.40.50.720">
    <property type="entry name" value="NAD(P)-binding Rossmann-like Domain"/>
    <property type="match status" value="1"/>
</dbReference>
<evidence type="ECO:0008006" key="3">
    <source>
        <dbReference type="Google" id="ProtNLM"/>
    </source>
</evidence>
<evidence type="ECO:0000313" key="2">
    <source>
        <dbReference type="Proteomes" id="UP000603227"/>
    </source>
</evidence>
<accession>A0A919DNC7</accession>
<proteinExistence type="predicted"/>
<reference evidence="1" key="2">
    <citation type="submission" date="2020-09" db="EMBL/GenBank/DDBJ databases">
        <authorList>
            <person name="Sun Q."/>
            <person name="Zhou Y."/>
        </authorList>
    </citation>
    <scope>NUCLEOTIDE SEQUENCE</scope>
    <source>
        <strain evidence="1">CGMCC 4.7403</strain>
    </source>
</reference>
<organism evidence="1 2">
    <name type="scientific">Streptomyces capitiformicae</name>
    <dbReference type="NCBI Taxonomy" id="2014920"/>
    <lineage>
        <taxon>Bacteria</taxon>
        <taxon>Bacillati</taxon>
        <taxon>Actinomycetota</taxon>
        <taxon>Actinomycetes</taxon>
        <taxon>Kitasatosporales</taxon>
        <taxon>Streptomycetaceae</taxon>
        <taxon>Streptomyces</taxon>
    </lineage>
</organism>
<dbReference type="AlphaFoldDB" id="A0A919DNC7"/>
<name>A0A919DNC7_9ACTN</name>
<dbReference type="Gene3D" id="3.90.180.10">
    <property type="entry name" value="Medium-chain alcohol dehydrogenases, catalytic domain"/>
    <property type="match status" value="1"/>
</dbReference>
<gene>
    <name evidence="1" type="ORF">GCM10017771_82470</name>
</gene>
<reference evidence="1" key="1">
    <citation type="journal article" date="2014" name="Int. J. Syst. Evol. Microbiol.">
        <title>Complete genome sequence of Corynebacterium casei LMG S-19264T (=DSM 44701T), isolated from a smear-ripened cheese.</title>
        <authorList>
            <consortium name="US DOE Joint Genome Institute (JGI-PGF)"/>
            <person name="Walter F."/>
            <person name="Albersmeier A."/>
            <person name="Kalinowski J."/>
            <person name="Ruckert C."/>
        </authorList>
    </citation>
    <scope>NUCLEOTIDE SEQUENCE</scope>
    <source>
        <strain evidence="1">CGMCC 4.7403</strain>
    </source>
</reference>
<comment type="caution">
    <text evidence="1">The sequence shown here is derived from an EMBL/GenBank/DDBJ whole genome shotgun (WGS) entry which is preliminary data.</text>
</comment>
<sequence>MTHRDRQYGFRASGTARHPPAAAFSLRPPCPTHFAGVPAARTQAAAALGAGGILVLAGLAPESIVVHGSTGFSFRGNQIRGHHGSGFEHVEQLIGLACAGRIDLAPSVAAHIPPAEAVDAVTRLEKRIGGPIRSVLTS</sequence>
<protein>
    <recommendedName>
        <fullName evidence="3">Zinc-binding dehydrogenase</fullName>
    </recommendedName>
</protein>
<dbReference type="EMBL" id="BNAT01000048">
    <property type="protein sequence ID" value="GHE59277.1"/>
    <property type="molecule type" value="Genomic_DNA"/>
</dbReference>
<evidence type="ECO:0000313" key="1">
    <source>
        <dbReference type="EMBL" id="GHE59277.1"/>
    </source>
</evidence>